<dbReference type="Pfam" id="PF00857">
    <property type="entry name" value="Isochorismatase"/>
    <property type="match status" value="1"/>
</dbReference>
<comment type="caution">
    <text evidence="2">The sequence shown here is derived from an EMBL/GenBank/DDBJ whole genome shotgun (WGS) entry which is preliminary data.</text>
</comment>
<dbReference type="RefSeq" id="WP_109189347.1">
    <property type="nucleotide sequence ID" value="NZ_BMYA01000002.1"/>
</dbReference>
<proteinExistence type="predicted"/>
<reference evidence="3" key="1">
    <citation type="submission" date="2018-05" db="EMBL/GenBank/DDBJ databases">
        <title>Ignatzschineria dubaiensis sp. nov., isolated from necrotic foot tissues of dromedaries (Camelus dromedarius) and associated maggots in Dubai, United Arab Emirates.</title>
        <authorList>
            <person name="Tsang C.C."/>
            <person name="Tang J.Y.M."/>
            <person name="Fong J.Y.H."/>
            <person name="Kinne J."/>
            <person name="Lee H.H."/>
            <person name="Joseph M."/>
            <person name="Jose S."/>
            <person name="Schuster R.K."/>
            <person name="Tang Y."/>
            <person name="Sivakumar S."/>
            <person name="Chen J.H.K."/>
            <person name="Teng J.L.L."/>
            <person name="Lau S.K.P."/>
            <person name="Wernery U."/>
            <person name="Woo P.C.Y."/>
        </authorList>
    </citation>
    <scope>NUCLEOTIDE SEQUENCE [LARGE SCALE GENOMIC DNA]</scope>
    <source>
        <strain evidence="3">KCTC 22644</strain>
    </source>
</reference>
<dbReference type="OrthoDB" id="9796958at2"/>
<dbReference type="Gene3D" id="3.40.50.850">
    <property type="entry name" value="Isochorismatase-like"/>
    <property type="match status" value="1"/>
</dbReference>
<dbReference type="EMBL" id="QEWQ01000004">
    <property type="protein sequence ID" value="PWD80686.1"/>
    <property type="molecule type" value="Genomic_DNA"/>
</dbReference>
<dbReference type="SUPFAM" id="SSF52499">
    <property type="entry name" value="Isochorismatase-like hydrolases"/>
    <property type="match status" value="1"/>
</dbReference>
<name>A0A2U2ADF7_9GAMM</name>
<sequence length="195" mass="22010">MHEHHEHDHEHHSHEDHPRVLVLVDVQEKLLRVMNKQEQLLRNLTILVEGAIALDMPIIWLEQYPRGLGRTVPELKALLEEKGIEPIDKMSFSGCKTEAMQQALAPYTAEHCHFIVAGIEAHICVYQTVRDLLAEDLAVEVVADAVGSRVEESVEIALNKMMQLGADLTSVEMCLFELLGSAEHPQFKTISKLIK</sequence>
<dbReference type="InterPro" id="IPR050993">
    <property type="entry name" value="Isochorismatase_domain"/>
</dbReference>
<feature type="domain" description="Isochorismatase-like" evidence="1">
    <location>
        <begin position="20"/>
        <end position="172"/>
    </location>
</feature>
<accession>A0A2U2ADF7</accession>
<evidence type="ECO:0000259" key="1">
    <source>
        <dbReference type="Pfam" id="PF00857"/>
    </source>
</evidence>
<evidence type="ECO:0000313" key="3">
    <source>
        <dbReference type="Proteomes" id="UP000245020"/>
    </source>
</evidence>
<dbReference type="Proteomes" id="UP000245020">
    <property type="component" value="Unassembled WGS sequence"/>
</dbReference>
<dbReference type="PANTHER" id="PTHR14119:SF3">
    <property type="entry name" value="ISOCHORISMATASE DOMAIN-CONTAINING PROTEIN 2"/>
    <property type="match status" value="1"/>
</dbReference>
<organism evidence="2 3">
    <name type="scientific">Ignatzschineria ureiclastica</name>
    <dbReference type="NCBI Taxonomy" id="472582"/>
    <lineage>
        <taxon>Bacteria</taxon>
        <taxon>Pseudomonadati</taxon>
        <taxon>Pseudomonadota</taxon>
        <taxon>Gammaproteobacteria</taxon>
        <taxon>Cardiobacteriales</taxon>
        <taxon>Ignatzschineriaceae</taxon>
        <taxon>Ignatzschineria</taxon>
    </lineage>
</organism>
<protein>
    <submittedName>
        <fullName evidence="2">Isochorismatase</fullName>
    </submittedName>
</protein>
<dbReference type="PANTHER" id="PTHR14119">
    <property type="entry name" value="HYDROLASE"/>
    <property type="match status" value="1"/>
</dbReference>
<keyword evidence="3" id="KW-1185">Reference proteome</keyword>
<evidence type="ECO:0000313" key="2">
    <source>
        <dbReference type="EMBL" id="PWD80686.1"/>
    </source>
</evidence>
<dbReference type="InterPro" id="IPR036380">
    <property type="entry name" value="Isochorismatase-like_sf"/>
</dbReference>
<gene>
    <name evidence="2" type="ORF">DC083_06085</name>
</gene>
<dbReference type="InterPro" id="IPR000868">
    <property type="entry name" value="Isochorismatase-like_dom"/>
</dbReference>
<dbReference type="AlphaFoldDB" id="A0A2U2ADF7"/>